<dbReference type="InterPro" id="IPR051367">
    <property type="entry name" value="mRNA_TranslReg/HistoneTransl"/>
</dbReference>
<reference evidence="3" key="3">
    <citation type="submission" date="2024-02" db="UniProtKB">
        <authorList>
            <consortium name="WormBaseParasite"/>
        </authorList>
    </citation>
    <scope>IDENTIFICATION</scope>
    <source>
        <strain evidence="3">pt0022</strain>
    </source>
</reference>
<evidence type="ECO:0000256" key="1">
    <source>
        <dbReference type="SAM" id="MobiDB-lite"/>
    </source>
</evidence>
<feature type="compositionally biased region" description="Polar residues" evidence="1">
    <location>
        <begin position="123"/>
        <end position="152"/>
    </location>
</feature>
<evidence type="ECO:0000313" key="2">
    <source>
        <dbReference type="Proteomes" id="UP000093561"/>
    </source>
</evidence>
<dbReference type="WBParaSite" id="mrna-Wban_04752">
    <property type="protein sequence ID" value="mrna-Wban_04752"/>
    <property type="gene ID" value="Wban_04752"/>
</dbReference>
<accession>A0AAF5RV60</accession>
<dbReference type="GO" id="GO:0006446">
    <property type="term" value="P:regulation of translational initiation"/>
    <property type="evidence" value="ECO:0007669"/>
    <property type="project" value="TreeGrafter"/>
</dbReference>
<dbReference type="AlphaFoldDB" id="A0AAF5RV60"/>
<dbReference type="GO" id="GO:0005829">
    <property type="term" value="C:cytosol"/>
    <property type="evidence" value="ECO:0007669"/>
    <property type="project" value="TreeGrafter"/>
</dbReference>
<feature type="region of interest" description="Disordered" evidence="1">
    <location>
        <begin position="278"/>
        <end position="306"/>
    </location>
</feature>
<feature type="compositionally biased region" description="Low complexity" evidence="1">
    <location>
        <begin position="162"/>
        <end position="172"/>
    </location>
</feature>
<feature type="compositionally biased region" description="Polar residues" evidence="1">
    <location>
        <begin position="42"/>
        <end position="54"/>
    </location>
</feature>
<feature type="compositionally biased region" description="Basic residues" evidence="1">
    <location>
        <begin position="173"/>
        <end position="192"/>
    </location>
</feature>
<dbReference type="Proteomes" id="UP000093561">
    <property type="component" value="Unassembled WGS sequence"/>
</dbReference>
<evidence type="ECO:0000313" key="3">
    <source>
        <dbReference type="WBParaSite" id="mrna-Wban_04752"/>
    </source>
</evidence>
<dbReference type="PANTHER" id="PTHR23254">
    <property type="entry name" value="EIF4G DOMAIN PROTEIN"/>
    <property type="match status" value="1"/>
</dbReference>
<feature type="compositionally biased region" description="Basic and acidic residues" evidence="1">
    <location>
        <begin position="58"/>
        <end position="68"/>
    </location>
</feature>
<name>A0AAF5RV60_WUCBA</name>
<sequence length="550" mass="60582">MTSNVTVTTTAIVMHSERRSKRPSTRPALQIYRPPGLRGNDENSANTKPNQTAGAKQLKKETVKKQSEENNNYNTMESGKCANTLNGCTRKSTDNNNLLNDIAITGGAQAVISLQRSDSALSGESIASSQASTKSPNSTSSRHLHLSETSPPNHHHHHHQQHQQQQQQSQYHYNHHHHHHHQQQQQQQHHHHQSEGATIKQHLKKSSGSGSGSNNNNNNNDNNNSNDNNNNTSNSNNNGTTNSSSSLLRMDESAGIIGINGISGGDMKHGMTTVTITAATEGGGGGKGGGGGGGGGGNSDNGFNNISSRKSIIISKEQQQQNANKKKQLNGKEIEELAIGLRKLNLTKENSLVEQFITSNFEDDEIGGAVGQMLVHFSIEENRQAGKAVARIAAQLLNFDTANVFHQGITVALMHYFECRDRLRIDHFRVWITFLNFVSDLYASVGYIYEGELVDLVFRIFGYLLKAPILDTLKIEELESLIGCLLSVGYDLERQCPEQLAILKDLIRDAFIEVQEPWARKMILLLMELGASGWKLPPEANEYYFQHTSS</sequence>
<feature type="compositionally biased region" description="Polar residues" evidence="1">
    <location>
        <begin position="69"/>
        <end position="82"/>
    </location>
</feature>
<feature type="compositionally biased region" description="Low complexity" evidence="1">
    <location>
        <begin position="206"/>
        <end position="246"/>
    </location>
</feature>
<feature type="region of interest" description="Disordered" evidence="1">
    <location>
        <begin position="15"/>
        <end position="82"/>
    </location>
</feature>
<feature type="region of interest" description="Disordered" evidence="1">
    <location>
        <begin position="123"/>
        <end position="246"/>
    </location>
</feature>
<organism evidence="2 3">
    <name type="scientific">Wuchereria bancrofti</name>
    <dbReference type="NCBI Taxonomy" id="6293"/>
    <lineage>
        <taxon>Eukaryota</taxon>
        <taxon>Metazoa</taxon>
        <taxon>Ecdysozoa</taxon>
        <taxon>Nematoda</taxon>
        <taxon>Chromadorea</taxon>
        <taxon>Rhabditida</taxon>
        <taxon>Spirurina</taxon>
        <taxon>Spiruromorpha</taxon>
        <taxon>Filarioidea</taxon>
        <taxon>Onchocercidae</taxon>
        <taxon>Wuchereria</taxon>
    </lineage>
</organism>
<reference evidence="2" key="2">
    <citation type="journal article" date="2016" name="Mol. Ecol.">
        <title>Population genomics of the filarial nematode parasite Wuchereria bancrofti from mosquitoes.</title>
        <authorList>
            <person name="Small S.T."/>
            <person name="Reimer L.J."/>
            <person name="Tisch D.J."/>
            <person name="King C.L."/>
            <person name="Christensen B.M."/>
            <person name="Siba P.M."/>
            <person name="Kazura J.W."/>
            <person name="Serre D."/>
            <person name="Zimmerman P.A."/>
        </authorList>
    </citation>
    <scope>NUCLEOTIDE SEQUENCE</scope>
    <source>
        <strain evidence="2">pt0022</strain>
    </source>
</reference>
<protein>
    <recommendedName>
        <fullName evidence="4">MIF4G domain-containing protein</fullName>
    </recommendedName>
</protein>
<dbReference type="PANTHER" id="PTHR23254:SF16">
    <property type="entry name" value="CBP80_20-DEPENDENT TRANSLATION INITIATION FACTOR"/>
    <property type="match status" value="1"/>
</dbReference>
<dbReference type="GO" id="GO:0008494">
    <property type="term" value="F:translation activator activity"/>
    <property type="evidence" value="ECO:0007669"/>
    <property type="project" value="TreeGrafter"/>
</dbReference>
<evidence type="ECO:0008006" key="4">
    <source>
        <dbReference type="Google" id="ProtNLM"/>
    </source>
</evidence>
<proteinExistence type="predicted"/>
<feature type="compositionally biased region" description="Gly residues" evidence="1">
    <location>
        <begin position="281"/>
        <end position="299"/>
    </location>
</feature>
<dbReference type="Gene3D" id="1.25.40.180">
    <property type="match status" value="1"/>
</dbReference>
<reference evidence="2" key="1">
    <citation type="submission" date="2015-03" db="EMBL/GenBank/DDBJ databases">
        <title>Wuchereria bancrofti Genome Sequencing Papua New Guinea Strain.</title>
        <authorList>
            <person name="Small S.T."/>
            <person name="Serre D."/>
            <person name="Zimmerman P.A."/>
        </authorList>
    </citation>
    <scope>NUCLEOTIDE SEQUENCE [LARGE SCALE GENOMIC DNA]</scope>
    <source>
        <strain evidence="2">pt0022</strain>
    </source>
</reference>